<feature type="domain" description="Effector-associated" evidence="2">
    <location>
        <begin position="16"/>
        <end position="96"/>
    </location>
</feature>
<dbReference type="KEGG" id="sgd:ELQ87_05655"/>
<proteinExistence type="predicted"/>
<dbReference type="Proteomes" id="UP000271291">
    <property type="component" value="Chromosome"/>
</dbReference>
<keyword evidence="7" id="KW-1185">Reference proteome</keyword>
<dbReference type="AlphaFoldDB" id="A0A3Q9KQR9"/>
<evidence type="ECO:0000313" key="5">
    <source>
        <dbReference type="EMBL" id="QCN89316.1"/>
    </source>
</evidence>
<reference evidence="5 7" key="1">
    <citation type="submission" date="2018-04" db="EMBL/GenBank/DDBJ databases">
        <title>Complete genome sequences of Streptomyces griseoviridis K61 and characterization of antagonistic properties of biological control agents.</title>
        <authorList>
            <person name="Mariita R.M."/>
            <person name="Sello J.K."/>
        </authorList>
    </citation>
    <scope>NUCLEOTIDE SEQUENCE [LARGE SCALE GENOMIC DNA]</scope>
    <source>
        <strain evidence="5 7">K61</strain>
    </source>
</reference>
<evidence type="ECO:0000259" key="2">
    <source>
        <dbReference type="Pfam" id="PF19956"/>
    </source>
</evidence>
<dbReference type="InterPro" id="IPR045431">
    <property type="entry name" value="EAD2"/>
</dbReference>
<dbReference type="Pfam" id="PF19916">
    <property type="entry name" value="VMAP-M0"/>
    <property type="match status" value="1"/>
</dbReference>
<evidence type="ECO:0000259" key="3">
    <source>
        <dbReference type="Pfam" id="PF20028"/>
    </source>
</evidence>
<gene>
    <name evidence="5" type="ORF">DDJ31_33700</name>
    <name evidence="4" type="ORF">ELQ87_05655</name>
</gene>
<dbReference type="EMBL" id="CP034687">
    <property type="protein sequence ID" value="AZS83832.1"/>
    <property type="molecule type" value="Genomic_DNA"/>
</dbReference>
<reference evidence="4 6" key="2">
    <citation type="submission" date="2018-12" db="EMBL/GenBank/DDBJ databases">
        <title>Streptomyces griseoviridis F1-27 complete genome.</title>
        <authorList>
            <person name="Mariita R.M."/>
            <person name="Sello J.K."/>
        </authorList>
    </citation>
    <scope>NUCLEOTIDE SEQUENCE [LARGE SCALE GENOMIC DNA]</scope>
    <source>
        <strain evidence="4 6">F1-27</strain>
    </source>
</reference>
<dbReference type="Pfam" id="PF19956">
    <property type="entry name" value="EAD2"/>
    <property type="match status" value="1"/>
</dbReference>
<dbReference type="Proteomes" id="UP000501753">
    <property type="component" value="Chromosome"/>
</dbReference>
<sequence>MTEPPAPDPGASAGLADALMRVSVLDSLDARRLCVLDALDRLRLRLSVPEFDDKKMHIVVMVRAFATVPDGWRRLAEAVGHLAHHDLPSQHALSLVEPVLPPVLDAPALDGLNRLLEGLDRTSVPQLPAVYQQAAGEHFGPLPEFVHTAWDAHQLLTHTNRPAEGAPRTVRFLQGLAMVLTPDRGDALRAWVSRQVRGTAADHVEAQRILDDSRAHAGGSASKSVRPAYLLIRLAPATASPDRVDISCWASSGASWEPRRREQSSVPASSVRARVATLIDREEARLRTHRGSLVLEFILPLSMMNEPVEQWSRHSAFGEDSVWGGGLGGPPIGVDYRVVVRSKERIDAQQLHRTWNERWDVLSAAEPRATAHQCARGDGARAESLYEHLARAPHIVLMTLGSAPDDPHGRRELLVGLQAGLPLLLWSRGGGAAGPSAALHEGLLQGDLEEVLGRLTSLRSAPHPGDDDAGGCGPRLAVLWDDPNRLPEIPEPIA</sequence>
<dbReference type="Pfam" id="PF20028">
    <property type="entry name" value="VMAP-C"/>
    <property type="match status" value="1"/>
</dbReference>
<dbReference type="InterPro" id="IPR045450">
    <property type="entry name" value="VMAP_C"/>
</dbReference>
<feature type="domain" description="vWA-MoxR associated protein C-terminal" evidence="3">
    <location>
        <begin position="242"/>
        <end position="483"/>
    </location>
</feature>
<dbReference type="OrthoDB" id="3867284at2"/>
<feature type="domain" description="vWA-MoxR associated protein middle region 0" evidence="1">
    <location>
        <begin position="110"/>
        <end position="201"/>
    </location>
</feature>
<dbReference type="InterPro" id="IPR045555">
    <property type="entry name" value="VMAP-M0"/>
</dbReference>
<organism evidence="4 6">
    <name type="scientific">Streptomyces griseoviridis</name>
    <dbReference type="NCBI Taxonomy" id="45398"/>
    <lineage>
        <taxon>Bacteria</taxon>
        <taxon>Bacillati</taxon>
        <taxon>Actinomycetota</taxon>
        <taxon>Actinomycetes</taxon>
        <taxon>Kitasatosporales</taxon>
        <taxon>Streptomycetaceae</taxon>
        <taxon>Streptomyces</taxon>
    </lineage>
</organism>
<evidence type="ECO:0000259" key="1">
    <source>
        <dbReference type="Pfam" id="PF19916"/>
    </source>
</evidence>
<dbReference type="RefSeq" id="WP_127176741.1">
    <property type="nucleotide sequence ID" value="NZ_CP029078.1"/>
</dbReference>
<dbReference type="EMBL" id="CP029078">
    <property type="protein sequence ID" value="QCN89316.1"/>
    <property type="molecule type" value="Genomic_DNA"/>
</dbReference>
<accession>A0A3Q9KQR9</accession>
<evidence type="ECO:0000313" key="6">
    <source>
        <dbReference type="Proteomes" id="UP000271291"/>
    </source>
</evidence>
<protein>
    <recommendedName>
        <fullName evidence="8">TIR domain-containing protein</fullName>
    </recommendedName>
</protein>
<name>A0A3Q9KQR9_STRGD</name>
<evidence type="ECO:0000313" key="7">
    <source>
        <dbReference type="Proteomes" id="UP000501753"/>
    </source>
</evidence>
<evidence type="ECO:0000313" key="4">
    <source>
        <dbReference type="EMBL" id="AZS83832.1"/>
    </source>
</evidence>
<evidence type="ECO:0008006" key="8">
    <source>
        <dbReference type="Google" id="ProtNLM"/>
    </source>
</evidence>